<dbReference type="InterPro" id="IPR051609">
    <property type="entry name" value="NmrA/Isoflavone_reductase-like"/>
</dbReference>
<dbReference type="EMBL" id="JAATWM020000012">
    <property type="protein sequence ID" value="KAF9878092.1"/>
    <property type="molecule type" value="Genomic_DNA"/>
</dbReference>
<dbReference type="GeneID" id="62160461"/>
<reference evidence="4" key="2">
    <citation type="submission" date="2020-11" db="EMBL/GenBank/DDBJ databases">
        <title>Whole genome sequencing of Colletotrichum sp.</title>
        <authorList>
            <person name="Li H."/>
        </authorList>
    </citation>
    <scope>NUCLEOTIDE SEQUENCE</scope>
    <source>
        <strain evidence="4">CkLH20</strain>
    </source>
</reference>
<organism evidence="4 5">
    <name type="scientific">Colletotrichum karsti</name>
    <dbReference type="NCBI Taxonomy" id="1095194"/>
    <lineage>
        <taxon>Eukaryota</taxon>
        <taxon>Fungi</taxon>
        <taxon>Dikarya</taxon>
        <taxon>Ascomycota</taxon>
        <taxon>Pezizomycotina</taxon>
        <taxon>Sordariomycetes</taxon>
        <taxon>Hypocreomycetidae</taxon>
        <taxon>Glomerellales</taxon>
        <taxon>Glomerellaceae</taxon>
        <taxon>Colletotrichum</taxon>
        <taxon>Colletotrichum boninense species complex</taxon>
    </lineage>
</organism>
<dbReference type="InterPro" id="IPR036291">
    <property type="entry name" value="NAD(P)-bd_dom_sf"/>
</dbReference>
<evidence type="ECO:0000256" key="1">
    <source>
        <dbReference type="ARBA" id="ARBA00022857"/>
    </source>
</evidence>
<gene>
    <name evidence="4" type="ORF">CkaCkLH20_04668</name>
</gene>
<dbReference type="RefSeq" id="XP_038747553.1">
    <property type="nucleotide sequence ID" value="XM_038887387.1"/>
</dbReference>
<dbReference type="OrthoDB" id="419598at2759"/>
<proteinExistence type="predicted"/>
<dbReference type="Proteomes" id="UP000781932">
    <property type="component" value="Unassembled WGS sequence"/>
</dbReference>
<dbReference type="PANTHER" id="PTHR47706">
    <property type="entry name" value="NMRA-LIKE FAMILY PROTEIN"/>
    <property type="match status" value="1"/>
</dbReference>
<evidence type="ECO:0000313" key="4">
    <source>
        <dbReference type="EMBL" id="KAF9878092.1"/>
    </source>
</evidence>
<dbReference type="Pfam" id="PF05368">
    <property type="entry name" value="NmrA"/>
    <property type="match status" value="1"/>
</dbReference>
<comment type="caution">
    <text evidence="4">The sequence shown here is derived from an EMBL/GenBank/DDBJ whole genome shotgun (WGS) entry which is preliminary data.</text>
</comment>
<evidence type="ECO:0000313" key="5">
    <source>
        <dbReference type="Proteomes" id="UP000781932"/>
    </source>
</evidence>
<dbReference type="GO" id="GO:0016491">
    <property type="term" value="F:oxidoreductase activity"/>
    <property type="evidence" value="ECO:0007669"/>
    <property type="project" value="UniProtKB-KW"/>
</dbReference>
<dbReference type="PANTHER" id="PTHR47706:SF7">
    <property type="entry name" value="CIPA-LIKE, PUTATIVE (AFU_ORTHOLOGUE AFUA_1G01630)-RELATED"/>
    <property type="match status" value="1"/>
</dbReference>
<keyword evidence="2" id="KW-0560">Oxidoreductase</keyword>
<reference evidence="4" key="1">
    <citation type="submission" date="2020-03" db="EMBL/GenBank/DDBJ databases">
        <authorList>
            <person name="He L."/>
        </authorList>
    </citation>
    <scope>NUCLEOTIDE SEQUENCE</scope>
    <source>
        <strain evidence="4">CkLH20</strain>
    </source>
</reference>
<dbReference type="SUPFAM" id="SSF51735">
    <property type="entry name" value="NAD(P)-binding Rossmann-fold domains"/>
    <property type="match status" value="1"/>
</dbReference>
<evidence type="ECO:0000256" key="2">
    <source>
        <dbReference type="ARBA" id="ARBA00023002"/>
    </source>
</evidence>
<feature type="domain" description="NmrA-like" evidence="3">
    <location>
        <begin position="22"/>
        <end position="126"/>
    </location>
</feature>
<dbReference type="Gene3D" id="3.40.50.720">
    <property type="entry name" value="NAD(P)-binding Rossmann-like Domain"/>
    <property type="match status" value="1"/>
</dbReference>
<protein>
    <submittedName>
        <fullName evidence="4">Isoflavone reductase family protein</fullName>
    </submittedName>
</protein>
<dbReference type="InterPro" id="IPR008030">
    <property type="entry name" value="NmrA-like"/>
</dbReference>
<evidence type="ECO:0000259" key="3">
    <source>
        <dbReference type="Pfam" id="PF05368"/>
    </source>
</evidence>
<accession>A0A9P6I988</accession>
<dbReference type="AlphaFoldDB" id="A0A9P6I988"/>
<keyword evidence="1" id="KW-0521">NADP</keyword>
<name>A0A9P6I988_9PEZI</name>
<sequence length="344" mass="38304">MAPTNPNYAKDQPAGFVNRIEKVAIVGATGTMGKFVTEELLKGGKHTVTAITRHDSKSKLPEGVVAAKVNYDDEISIVEALKGQQYLIITLNTLAPPETQLRLVRAAAKAGVPYVMPNAWCPDPKNEVYQRDSLLGRAFQGAIKEIEQLGVSSWIVMSPGFWYEYSLGLSSDTYGFDMKKKSLILFDDGNVKINTSTWPQCGRGLASFLTLKWLPEDENDKSPTIHKWANDVFYISSFLVSQRDMFESVKRVTGTVESDWTITHENAQERWKAGHDALKKGDRTGFSRLMYSRLFFPSNDGDVEHKYGLANDLLGLPKEDIDEASKEGVRICLSGQYANYGKSS</sequence>
<keyword evidence="5" id="KW-1185">Reference proteome</keyword>